<dbReference type="Gene3D" id="2.170.130.10">
    <property type="entry name" value="TonB-dependent receptor, plug domain"/>
    <property type="match status" value="1"/>
</dbReference>
<evidence type="ECO:0000256" key="6">
    <source>
        <dbReference type="ARBA" id="ARBA00023004"/>
    </source>
</evidence>
<keyword evidence="7" id="KW-0406">Ion transport</keyword>
<proteinExistence type="predicted"/>
<evidence type="ECO:0000256" key="8">
    <source>
        <dbReference type="ARBA" id="ARBA00023077"/>
    </source>
</evidence>
<feature type="domain" description="TonB-dependent receptor plug" evidence="12">
    <location>
        <begin position="48"/>
        <end position="149"/>
    </location>
</feature>
<feature type="domain" description="TonB-dependent receptor-like beta-barrel" evidence="11">
    <location>
        <begin position="247"/>
        <end position="649"/>
    </location>
</feature>
<dbReference type="InterPro" id="IPR039426">
    <property type="entry name" value="TonB-dep_rcpt-like"/>
</dbReference>
<keyword evidence="4" id="KW-0812">Transmembrane</keyword>
<dbReference type="PANTHER" id="PTHR32552:SF68">
    <property type="entry name" value="FERRICHROME OUTER MEMBRANE TRANSPORTER_PHAGE RECEPTOR"/>
    <property type="match status" value="1"/>
</dbReference>
<keyword evidence="8" id="KW-0798">TonB box</keyword>
<evidence type="ECO:0000256" key="5">
    <source>
        <dbReference type="ARBA" id="ARBA00022729"/>
    </source>
</evidence>
<dbReference type="InterPro" id="IPR037066">
    <property type="entry name" value="Plug_dom_sf"/>
</dbReference>
<evidence type="ECO:0000259" key="12">
    <source>
        <dbReference type="Pfam" id="PF07715"/>
    </source>
</evidence>
<reference evidence="13" key="1">
    <citation type="submission" date="2018-06" db="EMBL/GenBank/DDBJ databases">
        <authorList>
            <person name="Zhirakovskaya E."/>
        </authorList>
    </citation>
    <scope>NUCLEOTIDE SEQUENCE</scope>
</reference>
<keyword evidence="13" id="KW-0675">Receptor</keyword>
<keyword evidence="2" id="KW-0813">Transport</keyword>
<keyword evidence="10" id="KW-0998">Cell outer membrane</keyword>
<protein>
    <submittedName>
        <fullName evidence="13">TonB-dependent receptor</fullName>
    </submittedName>
</protein>
<evidence type="ECO:0000256" key="9">
    <source>
        <dbReference type="ARBA" id="ARBA00023136"/>
    </source>
</evidence>
<evidence type="ECO:0000259" key="11">
    <source>
        <dbReference type="Pfam" id="PF00593"/>
    </source>
</evidence>
<evidence type="ECO:0000256" key="7">
    <source>
        <dbReference type="ARBA" id="ARBA00023065"/>
    </source>
</evidence>
<keyword evidence="9" id="KW-0472">Membrane</keyword>
<evidence type="ECO:0000256" key="4">
    <source>
        <dbReference type="ARBA" id="ARBA00022692"/>
    </source>
</evidence>
<dbReference type="InterPro" id="IPR036942">
    <property type="entry name" value="Beta-barrel_TonB_sf"/>
</dbReference>
<dbReference type="EMBL" id="UOEL01000147">
    <property type="protein sequence ID" value="VAW17966.1"/>
    <property type="molecule type" value="Genomic_DNA"/>
</dbReference>
<accession>A0A3B0UEF0</accession>
<keyword evidence="3" id="KW-0410">Iron transport</keyword>
<evidence type="ECO:0000313" key="13">
    <source>
        <dbReference type="EMBL" id="VAW17966.1"/>
    </source>
</evidence>
<dbReference type="GO" id="GO:0015344">
    <property type="term" value="F:siderophore uptake transmembrane transporter activity"/>
    <property type="evidence" value="ECO:0007669"/>
    <property type="project" value="TreeGrafter"/>
</dbReference>
<dbReference type="InterPro" id="IPR012910">
    <property type="entry name" value="Plug_dom"/>
</dbReference>
<evidence type="ECO:0000256" key="1">
    <source>
        <dbReference type="ARBA" id="ARBA00004571"/>
    </source>
</evidence>
<name>A0A3B0UEF0_9ZZZZ</name>
<dbReference type="Gene3D" id="2.40.170.20">
    <property type="entry name" value="TonB-dependent receptor, beta-barrel domain"/>
    <property type="match status" value="1"/>
</dbReference>
<keyword evidence="6" id="KW-0408">Iron</keyword>
<dbReference type="PANTHER" id="PTHR32552">
    <property type="entry name" value="FERRICHROME IRON RECEPTOR-RELATED"/>
    <property type="match status" value="1"/>
</dbReference>
<dbReference type="PROSITE" id="PS52016">
    <property type="entry name" value="TONB_DEPENDENT_REC_3"/>
    <property type="match status" value="1"/>
</dbReference>
<dbReference type="GO" id="GO:0009279">
    <property type="term" value="C:cell outer membrane"/>
    <property type="evidence" value="ECO:0007669"/>
    <property type="project" value="UniProtKB-SubCell"/>
</dbReference>
<dbReference type="Pfam" id="PF00593">
    <property type="entry name" value="TonB_dep_Rec_b-barrel"/>
    <property type="match status" value="1"/>
</dbReference>
<keyword evidence="5" id="KW-0732">Signal</keyword>
<dbReference type="SUPFAM" id="SSF56935">
    <property type="entry name" value="Porins"/>
    <property type="match status" value="1"/>
</dbReference>
<dbReference type="InterPro" id="IPR000531">
    <property type="entry name" value="Beta-barrel_TonB"/>
</dbReference>
<dbReference type="Pfam" id="PF07715">
    <property type="entry name" value="Plug"/>
    <property type="match status" value="1"/>
</dbReference>
<evidence type="ECO:0000256" key="2">
    <source>
        <dbReference type="ARBA" id="ARBA00022448"/>
    </source>
</evidence>
<comment type="subcellular location">
    <subcellularLocation>
        <location evidence="1">Cell outer membrane</location>
        <topology evidence="1">Multi-pass membrane protein</topology>
    </subcellularLocation>
</comment>
<sequence>MRILFLILLFCLRSLNAQEPISKDSITQLDEVILLDALKVKNATGLIASEVISAKTFQNYSPVDMVSAINQISGAYILSGALNTNRITIRGIGARTLFGTDKLRLYYNDIPVTNGTGSSTIESYDLENLSQIEVIKGPKATIFGTNLGGAIILTPKEALGRSTNFSNNFTFGSFGLLKNNLSFNHYDGKLRLGLQYGHMETDGYRENNSFERDGILLNAAYHFNAKNKIALLVNHVDYTAQIPSSLGATAFAENPQQATFVWRASKGFEANNQSLIGVSYSHKFSEKIENTTSVFYTYLDHYEARHFSILDEFTNGFGFRTRFSGGFNFMDKNAEYAVGGELYKDEFNWSDFRNLYEDNNGNGSLQGDQFAKNKEFRSQLNVFFTALLPITNKFSAQVGLNINKTQYDFRDLFNVAADNKSAERDFKAILLPSLNLNYDLSENQKIYANVSRGFSNPNLEETLTPDGVINPDISQETGTNYELGAKLYLDDKKFNIDLTIYQMDVKNLLIAERIGEDQFIGKNAGKTKHQGLELAINYAIEISSKLHIAPFVNYTLNDHKFVEFIDGSNDFSGNPLTGVPKHHLVSGLQLSLFNDFYWNTTLQHVGAIPLTDANNLSSDPYTVFMTRMGYRKKLSDKFTIGLDFGINNLFDVVYAQSVLINARGFGGREPRYFYPGNERNYYGSLRLGYRL</sequence>
<gene>
    <name evidence="13" type="ORF">MNBD_BACTEROID03-2007</name>
</gene>
<dbReference type="AlphaFoldDB" id="A0A3B0UEF0"/>
<organism evidence="13">
    <name type="scientific">hydrothermal vent metagenome</name>
    <dbReference type="NCBI Taxonomy" id="652676"/>
    <lineage>
        <taxon>unclassified sequences</taxon>
        <taxon>metagenomes</taxon>
        <taxon>ecological metagenomes</taxon>
    </lineage>
</organism>
<evidence type="ECO:0000256" key="3">
    <source>
        <dbReference type="ARBA" id="ARBA00022496"/>
    </source>
</evidence>
<evidence type="ECO:0000256" key="10">
    <source>
        <dbReference type="ARBA" id="ARBA00023237"/>
    </source>
</evidence>